<dbReference type="Gene3D" id="1.20.120.1220">
    <property type="match status" value="1"/>
</dbReference>
<dbReference type="InterPro" id="IPR000045">
    <property type="entry name" value="Prepilin_IV_endopep_pep"/>
</dbReference>
<keyword evidence="4" id="KW-1185">Reference proteome</keyword>
<dbReference type="Pfam" id="PF01478">
    <property type="entry name" value="Peptidase_A24"/>
    <property type="match status" value="1"/>
</dbReference>
<keyword evidence="1" id="KW-0472">Membrane</keyword>
<evidence type="ECO:0000256" key="1">
    <source>
        <dbReference type="SAM" id="Phobius"/>
    </source>
</evidence>
<evidence type="ECO:0000313" key="4">
    <source>
        <dbReference type="Proteomes" id="UP000029499"/>
    </source>
</evidence>
<evidence type="ECO:0000313" key="3">
    <source>
        <dbReference type="EMBL" id="AIS18363.1"/>
    </source>
</evidence>
<sequence length="156" mass="16990">MPSLVLLLWFTLCAEQDIRHRRIADTLTVGAGVLALVCLFSTGHTWIGSSMVEAAAALVLSMALTLPGYLNGRLSCGEVKLLWALALASDSSHLIGTLIGGIIALVLWVFVTPLIWQRLSIRYRRKAVYLDPNAATVLPLTPFLLAGFVLTLFWLS</sequence>
<dbReference type="HOGENOM" id="CLU_1685104_0_0_6"/>
<evidence type="ECO:0000259" key="2">
    <source>
        <dbReference type="Pfam" id="PF01478"/>
    </source>
</evidence>
<feature type="transmembrane region" description="Helical" evidence="1">
    <location>
        <begin position="137"/>
        <end position="155"/>
    </location>
</feature>
<name>A0A089YPL1_9PSED</name>
<dbReference type="GO" id="GO:0004190">
    <property type="term" value="F:aspartic-type endopeptidase activity"/>
    <property type="evidence" value="ECO:0007669"/>
    <property type="project" value="InterPro"/>
</dbReference>
<dbReference type="eggNOG" id="COG4960">
    <property type="taxonomic scope" value="Bacteria"/>
</dbReference>
<dbReference type="AlphaFoldDB" id="A0A089YPL1"/>
<dbReference type="KEGG" id="prh:LT40_13640"/>
<protein>
    <submittedName>
        <fullName evidence="3">Peptidase A24</fullName>
    </submittedName>
</protein>
<accession>A0A089YPL1</accession>
<keyword evidence="1" id="KW-0812">Transmembrane</keyword>
<dbReference type="OrthoDB" id="5600918at2"/>
<dbReference type="GO" id="GO:0016020">
    <property type="term" value="C:membrane"/>
    <property type="evidence" value="ECO:0007669"/>
    <property type="project" value="InterPro"/>
</dbReference>
<reference evidence="3 4" key="1">
    <citation type="journal article" date="2015" name="J. Biotechnol.">
        <title>Complete genome sequence of Pseudomonas rhizosphaerae IH5T (=DSM 16299T), a phosphate-solubilizing rhizobacterium for bacterial biofertilizer.</title>
        <authorList>
            <person name="Kwak Y."/>
            <person name="Jung B.K."/>
            <person name="Shin J.H."/>
        </authorList>
    </citation>
    <scope>NUCLEOTIDE SEQUENCE [LARGE SCALE GENOMIC DNA]</scope>
    <source>
        <strain evidence="3">DSM 16299</strain>
    </source>
</reference>
<gene>
    <name evidence="3" type="ORF">LT40_13640</name>
</gene>
<feature type="domain" description="Prepilin type IV endopeptidase peptidase" evidence="2">
    <location>
        <begin position="4"/>
        <end position="108"/>
    </location>
</feature>
<feature type="transmembrane region" description="Helical" evidence="1">
    <location>
        <begin position="26"/>
        <end position="47"/>
    </location>
</feature>
<dbReference type="Proteomes" id="UP000029499">
    <property type="component" value="Chromosome"/>
</dbReference>
<dbReference type="STRING" id="216142.LT40_13640"/>
<dbReference type="EMBL" id="CP009533">
    <property type="protein sequence ID" value="AIS18363.1"/>
    <property type="molecule type" value="Genomic_DNA"/>
</dbReference>
<organism evidence="3 4">
    <name type="scientific">Pseudomonas rhizosphaerae</name>
    <dbReference type="NCBI Taxonomy" id="216142"/>
    <lineage>
        <taxon>Bacteria</taxon>
        <taxon>Pseudomonadati</taxon>
        <taxon>Pseudomonadota</taxon>
        <taxon>Gammaproteobacteria</taxon>
        <taxon>Pseudomonadales</taxon>
        <taxon>Pseudomonadaceae</taxon>
        <taxon>Pseudomonas</taxon>
    </lineage>
</organism>
<keyword evidence="1" id="KW-1133">Transmembrane helix</keyword>
<dbReference type="RefSeq" id="WP_043190963.1">
    <property type="nucleotide sequence ID" value="NZ_CP009533.1"/>
</dbReference>
<proteinExistence type="predicted"/>
<feature type="transmembrane region" description="Helical" evidence="1">
    <location>
        <begin position="92"/>
        <end position="116"/>
    </location>
</feature>